<sequence>MQQTPRSSALKCIKETILKKKLLFNFGKRNATDARPYCPQVYETRRSRRNSKPKVNTKISNVQNENSLGKIAGDIQEEKYGHEENEKIRDNGSENTDP</sequence>
<dbReference type="EMBL" id="JXJN01009885">
    <property type="status" value="NOT_ANNOTATED_CDS"/>
    <property type="molecule type" value="Genomic_DNA"/>
</dbReference>
<protein>
    <submittedName>
        <fullName evidence="2">Uncharacterized protein</fullName>
    </submittedName>
</protein>
<dbReference type="AlphaFoldDB" id="A0A1B0B8B2"/>
<proteinExistence type="predicted"/>
<reference evidence="3" key="1">
    <citation type="submission" date="2015-01" db="EMBL/GenBank/DDBJ databases">
        <authorList>
            <person name="Aksoy S."/>
            <person name="Warren W."/>
            <person name="Wilson R.K."/>
        </authorList>
    </citation>
    <scope>NUCLEOTIDE SEQUENCE [LARGE SCALE GENOMIC DNA]</scope>
    <source>
        <strain evidence="3">IAEA</strain>
    </source>
</reference>
<evidence type="ECO:0000313" key="2">
    <source>
        <dbReference type="EnsemblMetazoa" id="GPPI022122-PA"/>
    </source>
</evidence>
<organism evidence="2 3">
    <name type="scientific">Glossina palpalis gambiensis</name>
    <dbReference type="NCBI Taxonomy" id="67801"/>
    <lineage>
        <taxon>Eukaryota</taxon>
        <taxon>Metazoa</taxon>
        <taxon>Ecdysozoa</taxon>
        <taxon>Arthropoda</taxon>
        <taxon>Hexapoda</taxon>
        <taxon>Insecta</taxon>
        <taxon>Pterygota</taxon>
        <taxon>Neoptera</taxon>
        <taxon>Endopterygota</taxon>
        <taxon>Diptera</taxon>
        <taxon>Brachycera</taxon>
        <taxon>Muscomorpha</taxon>
        <taxon>Hippoboscoidea</taxon>
        <taxon>Glossinidae</taxon>
        <taxon>Glossina</taxon>
    </lineage>
</organism>
<dbReference type="Proteomes" id="UP000092460">
    <property type="component" value="Unassembled WGS sequence"/>
</dbReference>
<dbReference type="VEuPathDB" id="VectorBase:GPPI022122"/>
<evidence type="ECO:0000256" key="1">
    <source>
        <dbReference type="SAM" id="MobiDB-lite"/>
    </source>
</evidence>
<feature type="compositionally biased region" description="Basic and acidic residues" evidence="1">
    <location>
        <begin position="76"/>
        <end position="92"/>
    </location>
</feature>
<evidence type="ECO:0000313" key="3">
    <source>
        <dbReference type="Proteomes" id="UP000092460"/>
    </source>
</evidence>
<accession>A0A1B0B8B2</accession>
<keyword evidence="3" id="KW-1185">Reference proteome</keyword>
<reference evidence="2" key="2">
    <citation type="submission" date="2020-05" db="UniProtKB">
        <authorList>
            <consortium name="EnsemblMetazoa"/>
        </authorList>
    </citation>
    <scope>IDENTIFICATION</scope>
    <source>
        <strain evidence="2">IAEA</strain>
    </source>
</reference>
<name>A0A1B0B8B2_9MUSC</name>
<dbReference type="EnsemblMetazoa" id="GPPI022122-RA">
    <property type="protein sequence ID" value="GPPI022122-PA"/>
    <property type="gene ID" value="GPPI022122"/>
</dbReference>
<feature type="region of interest" description="Disordered" evidence="1">
    <location>
        <begin position="63"/>
        <end position="98"/>
    </location>
</feature>